<keyword evidence="2" id="KW-1185">Reference proteome</keyword>
<gene>
    <name evidence="1" type="ORF">CDAR_620761</name>
</gene>
<dbReference type="Proteomes" id="UP001054837">
    <property type="component" value="Unassembled WGS sequence"/>
</dbReference>
<accession>A0AAV4URS6</accession>
<evidence type="ECO:0000313" key="2">
    <source>
        <dbReference type="Proteomes" id="UP001054837"/>
    </source>
</evidence>
<protein>
    <submittedName>
        <fullName evidence="1">Uncharacterized protein</fullName>
    </submittedName>
</protein>
<proteinExistence type="predicted"/>
<name>A0AAV4URS6_9ARAC</name>
<dbReference type="AlphaFoldDB" id="A0AAV4URS6"/>
<sequence>MKRNNSWLLNFIDASPLQLLNALSLSFALFFYPSRTLIESLRSSECPLKEFSRPPNKNLFSASPLPFHPQLITLPFSYLFKSRIQQRKSSINRSVQSVFEYSIHGLLLLHNASVSQQHYRRRNVVKGSKSLTELFNITHRALSPPVCHLPLLLSR</sequence>
<comment type="caution">
    <text evidence="1">The sequence shown here is derived from an EMBL/GenBank/DDBJ whole genome shotgun (WGS) entry which is preliminary data.</text>
</comment>
<evidence type="ECO:0000313" key="1">
    <source>
        <dbReference type="EMBL" id="GIY60451.1"/>
    </source>
</evidence>
<dbReference type="EMBL" id="BPLQ01011800">
    <property type="protein sequence ID" value="GIY60451.1"/>
    <property type="molecule type" value="Genomic_DNA"/>
</dbReference>
<reference evidence="1 2" key="1">
    <citation type="submission" date="2021-06" db="EMBL/GenBank/DDBJ databases">
        <title>Caerostris darwini draft genome.</title>
        <authorList>
            <person name="Kono N."/>
            <person name="Arakawa K."/>
        </authorList>
    </citation>
    <scope>NUCLEOTIDE SEQUENCE [LARGE SCALE GENOMIC DNA]</scope>
</reference>
<organism evidence="1 2">
    <name type="scientific">Caerostris darwini</name>
    <dbReference type="NCBI Taxonomy" id="1538125"/>
    <lineage>
        <taxon>Eukaryota</taxon>
        <taxon>Metazoa</taxon>
        <taxon>Ecdysozoa</taxon>
        <taxon>Arthropoda</taxon>
        <taxon>Chelicerata</taxon>
        <taxon>Arachnida</taxon>
        <taxon>Araneae</taxon>
        <taxon>Araneomorphae</taxon>
        <taxon>Entelegynae</taxon>
        <taxon>Araneoidea</taxon>
        <taxon>Araneidae</taxon>
        <taxon>Caerostris</taxon>
    </lineage>
</organism>